<dbReference type="Gene3D" id="3.50.50.60">
    <property type="entry name" value="FAD/NAD(P)-binding domain"/>
    <property type="match status" value="1"/>
</dbReference>
<name>A0A193LJA8_9GAMM</name>
<dbReference type="PANTHER" id="PTHR13847:SF249">
    <property type="entry name" value="OXIDOREDUCTASE-RELATED"/>
    <property type="match status" value="1"/>
</dbReference>
<dbReference type="Pfam" id="PF01266">
    <property type="entry name" value="DAO"/>
    <property type="match status" value="1"/>
</dbReference>
<dbReference type="GO" id="GO:0016491">
    <property type="term" value="F:oxidoreductase activity"/>
    <property type="evidence" value="ECO:0007669"/>
    <property type="project" value="UniProtKB-KW"/>
</dbReference>
<proteinExistence type="predicted"/>
<keyword evidence="1" id="KW-0560">Oxidoreductase</keyword>
<dbReference type="OrthoDB" id="311718at2"/>
<evidence type="ECO:0000259" key="2">
    <source>
        <dbReference type="Pfam" id="PF01266"/>
    </source>
</evidence>
<organism evidence="3 4">
    <name type="scientific">Woeseia oceani</name>
    <dbReference type="NCBI Taxonomy" id="1548547"/>
    <lineage>
        <taxon>Bacteria</taxon>
        <taxon>Pseudomonadati</taxon>
        <taxon>Pseudomonadota</taxon>
        <taxon>Gammaproteobacteria</taxon>
        <taxon>Woeseiales</taxon>
        <taxon>Woeseiaceae</taxon>
        <taxon>Woeseia</taxon>
    </lineage>
</organism>
<dbReference type="PANTHER" id="PTHR13847">
    <property type="entry name" value="SARCOSINE DEHYDROGENASE-RELATED"/>
    <property type="match status" value="1"/>
</dbReference>
<accession>A0A193LJA8</accession>
<dbReference type="STRING" id="1548547.BA177_16285"/>
<dbReference type="InterPro" id="IPR006076">
    <property type="entry name" value="FAD-dep_OxRdtase"/>
</dbReference>
<evidence type="ECO:0000256" key="1">
    <source>
        <dbReference type="ARBA" id="ARBA00023002"/>
    </source>
</evidence>
<dbReference type="KEGG" id="woc:BA177_16285"/>
<reference evidence="3 4" key="1">
    <citation type="submission" date="2016-06" db="EMBL/GenBank/DDBJ databases">
        <title>Complete genome sequence of a deep-branching marine Gamma Proteobacterium Woeseia oceani type strain XK5.</title>
        <authorList>
            <person name="Mu D."/>
            <person name="Du Z."/>
        </authorList>
    </citation>
    <scope>NUCLEOTIDE SEQUENCE [LARGE SCALE GENOMIC DNA]</scope>
    <source>
        <strain evidence="3 4">XK5</strain>
    </source>
</reference>
<dbReference type="GO" id="GO:0005737">
    <property type="term" value="C:cytoplasm"/>
    <property type="evidence" value="ECO:0007669"/>
    <property type="project" value="TreeGrafter"/>
</dbReference>
<dbReference type="EMBL" id="CP016268">
    <property type="protein sequence ID" value="ANO52533.1"/>
    <property type="molecule type" value="Genomic_DNA"/>
</dbReference>
<protein>
    <submittedName>
        <fullName evidence="3">FAD-dependent oxidoreductase</fullName>
    </submittedName>
</protein>
<dbReference type="SUPFAM" id="SSF51905">
    <property type="entry name" value="FAD/NAD(P)-binding domain"/>
    <property type="match status" value="1"/>
</dbReference>
<dbReference type="Gene3D" id="3.30.9.10">
    <property type="entry name" value="D-Amino Acid Oxidase, subunit A, domain 2"/>
    <property type="match status" value="1"/>
</dbReference>
<feature type="domain" description="FAD dependent oxidoreductase" evidence="2">
    <location>
        <begin position="31"/>
        <end position="380"/>
    </location>
</feature>
<evidence type="ECO:0000313" key="4">
    <source>
        <dbReference type="Proteomes" id="UP000092695"/>
    </source>
</evidence>
<dbReference type="InterPro" id="IPR036188">
    <property type="entry name" value="FAD/NAD-bd_sf"/>
</dbReference>
<dbReference type="AlphaFoldDB" id="A0A193LJA8"/>
<sequence length="424" mass="46250">MTLIQHTGSYYAATANRVTAYPALQGAQRADVCVIGAGFTGISTALALAERGYDVTVVEAHKVGWGASGRNGGQMIAGISGEQHLRDALGDDADRLVWKLRWAGHDIIRSRVEKYGIECDLKAGYADVALKPRHLKVLQKSFDYLQQHNPDFDVRLLSAADTRAATGSPLYSGALINYGDGHLHPLNLCIGEAHAATSNGATIYEHSPVVAIEHGRRATVKTEHGSVSADFVVVAGNAYHNVARELRGLMLPVNSYIIATEPLLANMHSPVNPLDLGICDPNFVIEYFRLSTDRRLLFGGRINYFGEDPELIKAKLLPKMLRVYPQLAGIGIDYAWGGRMGIPLNRVPQFGRLAANVFYAQGYSGHGVNVTHLAGQILADVVAGNSERFDLFAKLKTARVPGAYRFSSPLVRLGILYYQLRDWL</sequence>
<dbReference type="RefSeq" id="WP_068617952.1">
    <property type="nucleotide sequence ID" value="NZ_CP016268.1"/>
</dbReference>
<evidence type="ECO:0000313" key="3">
    <source>
        <dbReference type="EMBL" id="ANO52533.1"/>
    </source>
</evidence>
<keyword evidence="4" id="KW-1185">Reference proteome</keyword>
<dbReference type="Proteomes" id="UP000092695">
    <property type="component" value="Chromosome"/>
</dbReference>
<gene>
    <name evidence="3" type="ORF">BA177_16285</name>
</gene>